<dbReference type="AlphaFoldDB" id="A0AAW2ICE5"/>
<name>A0AAW2ICE5_9NEOP</name>
<protein>
    <recommendedName>
        <fullName evidence="2">Ribosomal protein S12</fullName>
    </recommendedName>
</protein>
<dbReference type="EMBL" id="JARGDH010000001">
    <property type="protein sequence ID" value="KAL0279885.1"/>
    <property type="molecule type" value="Genomic_DNA"/>
</dbReference>
<evidence type="ECO:0008006" key="2">
    <source>
        <dbReference type="Google" id="ProtNLM"/>
    </source>
</evidence>
<gene>
    <name evidence="1" type="ORF">PYX00_001353</name>
</gene>
<evidence type="ECO:0000313" key="1">
    <source>
        <dbReference type="EMBL" id="KAL0279885.1"/>
    </source>
</evidence>
<sequence>MVRRHFETTPYPRRLTKRVLSECPGEKRPRCRVDKRVTALAESRLIISGSLQDRAKRKSLVVSLTP</sequence>
<accession>A0AAW2ICE5</accession>
<proteinExistence type="predicted"/>
<comment type="caution">
    <text evidence="1">The sequence shown here is derived from an EMBL/GenBank/DDBJ whole genome shotgun (WGS) entry which is preliminary data.</text>
</comment>
<reference evidence="1" key="1">
    <citation type="journal article" date="2024" name="Gigascience">
        <title>Chromosome-level genome of the poultry shaft louse Menopon gallinae provides insight into the host-switching and adaptive evolution of parasitic lice.</title>
        <authorList>
            <person name="Xu Y."/>
            <person name="Ma L."/>
            <person name="Liu S."/>
            <person name="Liang Y."/>
            <person name="Liu Q."/>
            <person name="He Z."/>
            <person name="Tian L."/>
            <person name="Duan Y."/>
            <person name="Cai W."/>
            <person name="Li H."/>
            <person name="Song F."/>
        </authorList>
    </citation>
    <scope>NUCLEOTIDE SEQUENCE</scope>
    <source>
        <strain evidence="1">Cailab_2023a</strain>
    </source>
</reference>
<organism evidence="1">
    <name type="scientific">Menopon gallinae</name>
    <name type="common">poultry shaft louse</name>
    <dbReference type="NCBI Taxonomy" id="328185"/>
    <lineage>
        <taxon>Eukaryota</taxon>
        <taxon>Metazoa</taxon>
        <taxon>Ecdysozoa</taxon>
        <taxon>Arthropoda</taxon>
        <taxon>Hexapoda</taxon>
        <taxon>Insecta</taxon>
        <taxon>Pterygota</taxon>
        <taxon>Neoptera</taxon>
        <taxon>Paraneoptera</taxon>
        <taxon>Psocodea</taxon>
        <taxon>Troctomorpha</taxon>
        <taxon>Phthiraptera</taxon>
        <taxon>Amblycera</taxon>
        <taxon>Menoponidae</taxon>
        <taxon>Menopon</taxon>
    </lineage>
</organism>